<evidence type="ECO:0000313" key="2">
    <source>
        <dbReference type="Proteomes" id="UP000467841"/>
    </source>
</evidence>
<dbReference type="Proteomes" id="UP000467841">
    <property type="component" value="Unassembled WGS sequence"/>
</dbReference>
<accession>A0A6D2KDY2</accession>
<proteinExistence type="predicted"/>
<protein>
    <submittedName>
        <fullName evidence="1">Uncharacterized protein</fullName>
    </submittedName>
</protein>
<dbReference type="EMBL" id="CACVBM020001473">
    <property type="protein sequence ID" value="CAA7051253.1"/>
    <property type="molecule type" value="Genomic_DNA"/>
</dbReference>
<dbReference type="AlphaFoldDB" id="A0A6D2KDY2"/>
<name>A0A6D2KDY2_9BRAS</name>
<keyword evidence="2" id="KW-1185">Reference proteome</keyword>
<comment type="caution">
    <text evidence="1">The sequence shown here is derived from an EMBL/GenBank/DDBJ whole genome shotgun (WGS) entry which is preliminary data.</text>
</comment>
<reference evidence="1" key="1">
    <citation type="submission" date="2020-01" db="EMBL/GenBank/DDBJ databases">
        <authorList>
            <person name="Mishra B."/>
        </authorList>
    </citation>
    <scope>NUCLEOTIDE SEQUENCE [LARGE SCALE GENOMIC DNA]</scope>
</reference>
<gene>
    <name evidence="1" type="ORF">MERR_LOCUS38488</name>
</gene>
<sequence>MALPPYDPKFTMAWGKKTLDYEFDQDHDETESAAIVAAELISSARHAAKLDSERTEYSARYLVDNAAGQNLTVRKCLEFALKNGIPKAEDWPLLKPPPSYKPDLVSLRGEVVEHEDLEEVHALLKHQTVGAKLHVFQQNAIYCGSSGETAKYVGLRDGIVEGVEKFKGKSVARVKVWYKKKFITVKVALSRVFYDPWELGLRFCLLTFLSHAYPSEILSI</sequence>
<organism evidence="1 2">
    <name type="scientific">Microthlaspi erraticum</name>
    <dbReference type="NCBI Taxonomy" id="1685480"/>
    <lineage>
        <taxon>Eukaryota</taxon>
        <taxon>Viridiplantae</taxon>
        <taxon>Streptophyta</taxon>
        <taxon>Embryophyta</taxon>
        <taxon>Tracheophyta</taxon>
        <taxon>Spermatophyta</taxon>
        <taxon>Magnoliopsida</taxon>
        <taxon>eudicotyledons</taxon>
        <taxon>Gunneridae</taxon>
        <taxon>Pentapetalae</taxon>
        <taxon>rosids</taxon>
        <taxon>malvids</taxon>
        <taxon>Brassicales</taxon>
        <taxon>Brassicaceae</taxon>
        <taxon>Coluteocarpeae</taxon>
        <taxon>Microthlaspi</taxon>
    </lineage>
</organism>
<evidence type="ECO:0000313" key="1">
    <source>
        <dbReference type="EMBL" id="CAA7051253.1"/>
    </source>
</evidence>